<keyword evidence="1 4" id="KW-0378">Hydrolase</keyword>
<dbReference type="EMBL" id="JAKJSC010000010">
    <property type="protein sequence ID" value="MDE5420408.1"/>
    <property type="molecule type" value="Genomic_DNA"/>
</dbReference>
<proteinExistence type="predicted"/>
<feature type="domain" description="Beta-lactamase-related" evidence="3">
    <location>
        <begin position="243"/>
        <end position="603"/>
    </location>
</feature>
<dbReference type="Proteomes" id="UP001528920">
    <property type="component" value="Unassembled WGS sequence"/>
</dbReference>
<evidence type="ECO:0000313" key="4">
    <source>
        <dbReference type="EMBL" id="MDE5420408.1"/>
    </source>
</evidence>
<evidence type="ECO:0000313" key="5">
    <source>
        <dbReference type="Proteomes" id="UP001528920"/>
    </source>
</evidence>
<reference evidence="4 5" key="1">
    <citation type="submission" date="2022-01" db="EMBL/GenBank/DDBJ databases">
        <title>Labilibaculum sp. nov, a marine bacterium isolated from Antarctica.</title>
        <authorList>
            <person name="Dai W."/>
        </authorList>
    </citation>
    <scope>NUCLEOTIDE SEQUENCE [LARGE SCALE GENOMIC DNA]</scope>
    <source>
        <strain evidence="4 5">DW002</strain>
    </source>
</reference>
<dbReference type="InterPro" id="IPR012338">
    <property type="entry name" value="Beta-lactam/transpept-like"/>
</dbReference>
<organism evidence="4 5">
    <name type="scientific">Paralabilibaculum antarcticum</name>
    <dbReference type="NCBI Taxonomy" id="2912572"/>
    <lineage>
        <taxon>Bacteria</taxon>
        <taxon>Pseudomonadati</taxon>
        <taxon>Bacteroidota</taxon>
        <taxon>Bacteroidia</taxon>
        <taxon>Marinilabiliales</taxon>
        <taxon>Marinifilaceae</taxon>
        <taxon>Paralabilibaculum</taxon>
    </lineage>
</organism>
<comment type="caution">
    <text evidence="4">The sequence shown here is derived from an EMBL/GenBank/DDBJ whole genome shotgun (WGS) entry which is preliminary data.</text>
</comment>
<evidence type="ECO:0000256" key="2">
    <source>
        <dbReference type="SAM" id="SignalP"/>
    </source>
</evidence>
<dbReference type="PANTHER" id="PTHR43283">
    <property type="entry name" value="BETA-LACTAMASE-RELATED"/>
    <property type="match status" value="1"/>
</dbReference>
<dbReference type="Pfam" id="PF00144">
    <property type="entry name" value="Beta-lactamase"/>
    <property type="match status" value="1"/>
</dbReference>
<accession>A0ABT5VYB9</accession>
<sequence length="639" mass="72977">MKNAIILSLILFYSILNSTAQTIDSIEVKSNTENIDSIINRIQKINSSVNIIKDTKRLIPIKELGNTKIISLSIDTLTTISSFQKTLNKYSRISCITINTDSISVNYETGDLQLKNNDILILSIHDISFENLQQFSNLFSKLEVYPNIILSIFGSLEKLESLPIFKCASTILFSNTNTEDTQKVAAQIIFGGINCSEGRPTTDKESKNETDNTSNETIRFQYTVPEMAGIDSKTLNETIDSVAQLGLDNNAFPGCQILIAKDRKVIYHKCFGFHTYAKLQPVLSDDIYDLASVTKITGPLPALMRFVDEGKIDLDEKLSVYWKDFERSNKAGLLFRDVLAHQAQLTPWIPFWSSTVDEQKNFKKHIFSYTKTKKYSVEVAPKMYLNKNYRKKIYKSIKKSDLLDKKEYRYSGLAYFIFPEMIKNISDKEYPNYLKQEFYKPLGAYTIDFNAHNNYPASRIIPTENDDYFRNTLLHGYVDDEGCAMMGGISGNAGLFATANDLAKLMQMYLQMGEYGGKRYISEETMKEFTKIQFPDNNNRRGLGFDKPILGNDTLSIEKCYPAYSASTESFGHSGFTGTFTWMDPKNNLLYIFLSNRVHPTRASRQIYEKNIRISIHQGIYDAIQVFNEKYKQKPLSKL</sequence>
<gene>
    <name evidence="4" type="ORF">L3049_20655</name>
</gene>
<feature type="chain" id="PRO_5046469136" evidence="2">
    <location>
        <begin position="21"/>
        <end position="639"/>
    </location>
</feature>
<dbReference type="GO" id="GO:0016787">
    <property type="term" value="F:hydrolase activity"/>
    <property type="evidence" value="ECO:0007669"/>
    <property type="project" value="UniProtKB-KW"/>
</dbReference>
<evidence type="ECO:0000259" key="3">
    <source>
        <dbReference type="Pfam" id="PF00144"/>
    </source>
</evidence>
<keyword evidence="2" id="KW-0732">Signal</keyword>
<evidence type="ECO:0000256" key="1">
    <source>
        <dbReference type="ARBA" id="ARBA00022801"/>
    </source>
</evidence>
<dbReference type="SUPFAM" id="SSF56601">
    <property type="entry name" value="beta-lactamase/transpeptidase-like"/>
    <property type="match status" value="1"/>
</dbReference>
<dbReference type="PANTHER" id="PTHR43283:SF11">
    <property type="entry name" value="BETA-LACTAMASE-RELATED DOMAIN-CONTAINING PROTEIN"/>
    <property type="match status" value="1"/>
</dbReference>
<dbReference type="Gene3D" id="3.40.710.10">
    <property type="entry name" value="DD-peptidase/beta-lactamase superfamily"/>
    <property type="match status" value="1"/>
</dbReference>
<dbReference type="InterPro" id="IPR050789">
    <property type="entry name" value="Diverse_Enzym_Activities"/>
</dbReference>
<dbReference type="InterPro" id="IPR001466">
    <property type="entry name" value="Beta-lactam-related"/>
</dbReference>
<keyword evidence="5" id="KW-1185">Reference proteome</keyword>
<protein>
    <submittedName>
        <fullName evidence="4">Serine hydrolase</fullName>
    </submittedName>
</protein>
<feature type="signal peptide" evidence="2">
    <location>
        <begin position="1"/>
        <end position="20"/>
    </location>
</feature>
<dbReference type="RefSeq" id="WP_275111738.1">
    <property type="nucleotide sequence ID" value="NZ_JAKJSC010000010.1"/>
</dbReference>
<name>A0ABT5VYB9_9BACT</name>